<dbReference type="GO" id="GO:0004540">
    <property type="term" value="F:RNA nuclease activity"/>
    <property type="evidence" value="ECO:0007669"/>
    <property type="project" value="UniProtKB-ARBA"/>
</dbReference>
<feature type="domain" description="PIN" evidence="2">
    <location>
        <begin position="98"/>
        <end position="241"/>
    </location>
</feature>
<dbReference type="AlphaFoldDB" id="A0A4P9VXY3"/>
<dbReference type="Proteomes" id="UP000269721">
    <property type="component" value="Unassembled WGS sequence"/>
</dbReference>
<name>A0A4P9VXY3_9FUNG</name>
<evidence type="ECO:0000259" key="2">
    <source>
        <dbReference type="Pfam" id="PF13638"/>
    </source>
</evidence>
<sequence length="261" mass="28443">MTQHHVLLLKKSSHDTPDEIEYEPYVGESRDEEVESERPVKPPGDEHVDEESDRDGDDETVKDLKSRRRLLHGTIRERQAPRPAPSLPLKLVPGRTVVVFDTNFYIGRLDEVEAVVGSGAWIVSLPLVVVTELDGLKTNPGPISLCANRALAFIDTTLASPTTRPHLKLQTASGNFLPNLSVRTERFGDGKKTNDDVVLACARWWVGRAGGAPDGAADVVLVTEDVNLRLKARASGVHVVEAVHGFGVGKAGRGRTAERGR</sequence>
<protein>
    <submittedName>
        <fullName evidence="3">PIN domain-containing protein</fullName>
    </submittedName>
</protein>
<gene>
    <name evidence="3" type="ORF">BDK51DRAFT_33325</name>
</gene>
<organism evidence="3 4">
    <name type="scientific">Blyttiomyces helicus</name>
    <dbReference type="NCBI Taxonomy" id="388810"/>
    <lineage>
        <taxon>Eukaryota</taxon>
        <taxon>Fungi</taxon>
        <taxon>Fungi incertae sedis</taxon>
        <taxon>Chytridiomycota</taxon>
        <taxon>Chytridiomycota incertae sedis</taxon>
        <taxon>Chytridiomycetes</taxon>
        <taxon>Chytridiomycetes incertae sedis</taxon>
        <taxon>Blyttiomyces</taxon>
    </lineage>
</organism>
<dbReference type="Gene3D" id="3.40.50.1010">
    <property type="entry name" value="5'-nuclease"/>
    <property type="match status" value="1"/>
</dbReference>
<dbReference type="CDD" id="cd09880">
    <property type="entry name" value="PIN_Smg5-6-like"/>
    <property type="match status" value="1"/>
</dbReference>
<dbReference type="SUPFAM" id="SSF88723">
    <property type="entry name" value="PIN domain-like"/>
    <property type="match status" value="1"/>
</dbReference>
<dbReference type="InterPro" id="IPR002716">
    <property type="entry name" value="PIN_dom"/>
</dbReference>
<dbReference type="Pfam" id="PF13638">
    <property type="entry name" value="PIN_4"/>
    <property type="match status" value="1"/>
</dbReference>
<dbReference type="PANTHER" id="PTHR16161">
    <property type="entry name" value="TRANSCRIPTIONAL PROTEIN SWT1"/>
    <property type="match status" value="1"/>
</dbReference>
<dbReference type="PANTHER" id="PTHR16161:SF0">
    <property type="entry name" value="TRANSCRIPTIONAL PROTEIN SWT1"/>
    <property type="match status" value="1"/>
</dbReference>
<evidence type="ECO:0000313" key="3">
    <source>
        <dbReference type="EMBL" id="RKO84621.1"/>
    </source>
</evidence>
<feature type="compositionally biased region" description="Acidic residues" evidence="1">
    <location>
        <begin position="47"/>
        <end position="58"/>
    </location>
</feature>
<evidence type="ECO:0000256" key="1">
    <source>
        <dbReference type="SAM" id="MobiDB-lite"/>
    </source>
</evidence>
<proteinExistence type="predicted"/>
<dbReference type="InterPro" id="IPR052626">
    <property type="entry name" value="SWT1_Regulator"/>
</dbReference>
<dbReference type="InterPro" id="IPR029060">
    <property type="entry name" value="PIN-like_dom_sf"/>
</dbReference>
<evidence type="ECO:0000313" key="4">
    <source>
        <dbReference type="Proteomes" id="UP000269721"/>
    </source>
</evidence>
<feature type="compositionally biased region" description="Basic and acidic residues" evidence="1">
    <location>
        <begin position="36"/>
        <end position="46"/>
    </location>
</feature>
<dbReference type="EMBL" id="KZ999912">
    <property type="protein sequence ID" value="RKO84621.1"/>
    <property type="molecule type" value="Genomic_DNA"/>
</dbReference>
<dbReference type="GO" id="GO:0005634">
    <property type="term" value="C:nucleus"/>
    <property type="evidence" value="ECO:0007669"/>
    <property type="project" value="TreeGrafter"/>
</dbReference>
<keyword evidence="4" id="KW-1185">Reference proteome</keyword>
<feature type="region of interest" description="Disordered" evidence="1">
    <location>
        <begin position="1"/>
        <end position="87"/>
    </location>
</feature>
<dbReference type="OrthoDB" id="2017974at2759"/>
<accession>A0A4P9VXY3</accession>
<reference evidence="4" key="1">
    <citation type="journal article" date="2018" name="Nat. Microbiol.">
        <title>Leveraging single-cell genomics to expand the fungal tree of life.</title>
        <authorList>
            <person name="Ahrendt S.R."/>
            <person name="Quandt C.A."/>
            <person name="Ciobanu D."/>
            <person name="Clum A."/>
            <person name="Salamov A."/>
            <person name="Andreopoulos B."/>
            <person name="Cheng J.F."/>
            <person name="Woyke T."/>
            <person name="Pelin A."/>
            <person name="Henrissat B."/>
            <person name="Reynolds N.K."/>
            <person name="Benny G.L."/>
            <person name="Smith M.E."/>
            <person name="James T.Y."/>
            <person name="Grigoriev I.V."/>
        </authorList>
    </citation>
    <scope>NUCLEOTIDE SEQUENCE [LARGE SCALE GENOMIC DNA]</scope>
</reference>